<name>A0ABZ2RHW3_ECTME</name>
<dbReference type="EMBL" id="CP148074">
    <property type="protein sequence ID" value="WXL26363.1"/>
    <property type="molecule type" value="Genomic_DNA"/>
</dbReference>
<evidence type="ECO:0000256" key="1">
    <source>
        <dbReference type="SAM" id="MobiDB-lite"/>
    </source>
</evidence>
<feature type="compositionally biased region" description="Pro residues" evidence="1">
    <location>
        <begin position="36"/>
        <end position="45"/>
    </location>
</feature>
<evidence type="ECO:0000313" key="3">
    <source>
        <dbReference type="Proteomes" id="UP001476583"/>
    </source>
</evidence>
<reference evidence="2 3" key="1">
    <citation type="submission" date="2024-03" db="EMBL/GenBank/DDBJ databases">
        <title>Complete genome of BD2.</title>
        <authorList>
            <person name="Cao G."/>
        </authorList>
    </citation>
    <scope>NUCLEOTIDE SEQUENCE [LARGE SCALE GENOMIC DNA]</scope>
    <source>
        <strain evidence="2 3">BD2</strain>
    </source>
</reference>
<accession>A0ABZ2RHW3</accession>
<dbReference type="Proteomes" id="UP001476583">
    <property type="component" value="Chromosome"/>
</dbReference>
<feature type="region of interest" description="Disordered" evidence="1">
    <location>
        <begin position="34"/>
        <end position="60"/>
    </location>
</feature>
<evidence type="ECO:0000313" key="2">
    <source>
        <dbReference type="EMBL" id="WXL26363.1"/>
    </source>
</evidence>
<gene>
    <name evidence="2" type="ORF">WG219_02415</name>
</gene>
<proteinExistence type="predicted"/>
<organism evidence="2 3">
    <name type="scientific">Ectopseudomonas mendocina</name>
    <name type="common">Pseudomonas mendocina</name>
    <dbReference type="NCBI Taxonomy" id="300"/>
    <lineage>
        <taxon>Bacteria</taxon>
        <taxon>Pseudomonadati</taxon>
        <taxon>Pseudomonadota</taxon>
        <taxon>Gammaproteobacteria</taxon>
        <taxon>Pseudomonadales</taxon>
        <taxon>Pseudomonadaceae</taxon>
        <taxon>Ectopseudomonas</taxon>
    </lineage>
</organism>
<keyword evidence="3" id="KW-1185">Reference proteome</keyword>
<sequence length="99" mass="10312">MEISRSAFSSAISTVQSGQRRVDQAAADIVSQTLPPAQPVNPTPAPNAVEATSRASEQTRPDLAQSLVSLNEGQQQVQAGSKVAKSADEVLGTLIDIRA</sequence>
<protein>
    <submittedName>
        <fullName evidence="2">Uncharacterized protein</fullName>
    </submittedName>
</protein>